<dbReference type="STRING" id="765698.Mesci_5497"/>
<organism evidence="2 3">
    <name type="scientific">Mesorhizobium ciceri biovar biserrulae (strain HAMBI 2942 / LMG 23838 / WSM1271)</name>
    <dbReference type="NCBI Taxonomy" id="765698"/>
    <lineage>
        <taxon>Bacteria</taxon>
        <taxon>Pseudomonadati</taxon>
        <taxon>Pseudomonadota</taxon>
        <taxon>Alphaproteobacteria</taxon>
        <taxon>Hyphomicrobiales</taxon>
        <taxon>Phyllobacteriaceae</taxon>
        <taxon>Mesorhizobium</taxon>
    </lineage>
</organism>
<proteinExistence type="predicted"/>
<protein>
    <recommendedName>
        <fullName evidence="1">Nucleotide modification associated domain-containing protein</fullName>
    </recommendedName>
</protein>
<evidence type="ECO:0000313" key="2">
    <source>
        <dbReference type="EMBL" id="ADV14594.1"/>
    </source>
</evidence>
<name>E8TEH9_MESCW</name>
<dbReference type="AlphaFoldDB" id="E8TEH9"/>
<reference evidence="3" key="1">
    <citation type="submission" date="2011-01" db="EMBL/GenBank/DDBJ databases">
        <title>Complete sequence of chromosome of Mesorhizobium ciceri bv. biserrulae WSM1271.</title>
        <authorList>
            <person name="Lucas S."/>
            <person name="Copeland A."/>
            <person name="Lapidus A."/>
            <person name="Cheng J.-F."/>
            <person name="Goodwin L."/>
            <person name="Pitluck S."/>
            <person name="Teshima H."/>
            <person name="Detter J.C."/>
            <person name="Han C."/>
            <person name="Tapia R."/>
            <person name="Land M."/>
            <person name="Hauser L."/>
            <person name="Kyrpides N."/>
            <person name="Ivanova N."/>
            <person name="Nandasena K."/>
            <person name="Reeve W.G."/>
            <person name="Howieson J.G."/>
            <person name="O'Hara G."/>
            <person name="Tiwari R.P."/>
            <person name="Woyke T."/>
        </authorList>
    </citation>
    <scope>NUCLEOTIDE SEQUENCE [LARGE SCALE GENOMIC DNA]</scope>
    <source>
        <strain evidence="3">HAMBI 2942 / LMG 23838 / WSM1271</strain>
    </source>
</reference>
<dbReference type="eggNOG" id="ENOG502Z8HI">
    <property type="taxonomic scope" value="Bacteria"/>
</dbReference>
<dbReference type="HOGENOM" id="CLU_108029_0_0_5"/>
<evidence type="ECO:0000313" key="3">
    <source>
        <dbReference type="Proteomes" id="UP000007471"/>
    </source>
</evidence>
<gene>
    <name evidence="2" type="ordered locus">Mesci_5497</name>
</gene>
<evidence type="ECO:0000259" key="1">
    <source>
        <dbReference type="Pfam" id="PF18753"/>
    </source>
</evidence>
<feature type="domain" description="Nucleotide modification associated" evidence="1">
    <location>
        <begin position="1"/>
        <end position="196"/>
    </location>
</feature>
<dbReference type="InterPro" id="IPR041180">
    <property type="entry name" value="Nmad2"/>
</dbReference>
<accession>E8TEH9</accession>
<dbReference type="Proteomes" id="UP000007471">
    <property type="component" value="Chromosome"/>
</dbReference>
<dbReference type="KEGG" id="mci:Mesci_5497"/>
<dbReference type="EMBL" id="CP002447">
    <property type="protein sequence ID" value="ADV14594.1"/>
    <property type="molecule type" value="Genomic_DNA"/>
</dbReference>
<dbReference type="OrthoDB" id="2080678at2"/>
<dbReference type="Pfam" id="PF18753">
    <property type="entry name" value="Nmad2"/>
    <property type="match status" value="1"/>
</dbReference>
<sequence>MSRIYSYVVEHDLGFAPNPFWGVCTLANCKPIIRKFASAGDLIIGTGSADLRATGYLVYWMRISEITSFDGYWSDPRFARKKPNMNGSMMHRYGDNIYHTAHDGTFQQIDSFHSEDDGTLSVRNRKRDTGNTEKVMLATDFAYFGKSAPVIPGHLRFLIKKGPSHKCRFPDGQRAAIEGWLKTLPERGYVGEPGHW</sequence>
<dbReference type="GeneID" id="90992827"/>
<dbReference type="RefSeq" id="WP_013533245.1">
    <property type="nucleotide sequence ID" value="NC_014923.1"/>
</dbReference>